<dbReference type="EMBL" id="JACIBY010000002">
    <property type="protein sequence ID" value="MBB3837265.1"/>
    <property type="molecule type" value="Genomic_DNA"/>
</dbReference>
<accession>A0A7W5ZIH2</accession>
<name>A0A7W5ZIH2_9BACT</name>
<protein>
    <submittedName>
        <fullName evidence="1">Uncharacterized protein</fullName>
    </submittedName>
</protein>
<proteinExistence type="predicted"/>
<keyword evidence="2" id="KW-1185">Reference proteome</keyword>
<gene>
    <name evidence="1" type="ORF">FHS57_001259</name>
</gene>
<evidence type="ECO:0000313" key="2">
    <source>
        <dbReference type="Proteomes" id="UP000541352"/>
    </source>
</evidence>
<dbReference type="AlphaFoldDB" id="A0A7W5ZIH2"/>
<dbReference type="Proteomes" id="UP000541352">
    <property type="component" value="Unassembled WGS sequence"/>
</dbReference>
<comment type="caution">
    <text evidence="1">The sequence shown here is derived from an EMBL/GenBank/DDBJ whole genome shotgun (WGS) entry which is preliminary data.</text>
</comment>
<evidence type="ECO:0000313" key="1">
    <source>
        <dbReference type="EMBL" id="MBB3837265.1"/>
    </source>
</evidence>
<organism evidence="1 2">
    <name type="scientific">Runella defluvii</name>
    <dbReference type="NCBI Taxonomy" id="370973"/>
    <lineage>
        <taxon>Bacteria</taxon>
        <taxon>Pseudomonadati</taxon>
        <taxon>Bacteroidota</taxon>
        <taxon>Cytophagia</taxon>
        <taxon>Cytophagales</taxon>
        <taxon>Spirosomataceae</taxon>
        <taxon>Runella</taxon>
    </lineage>
</organism>
<sequence>MKKAFTLLYSTLCLLHRPGGPVDIPFVILTLLFVIPTVGGISTAFAQGSADSVRLTHTQEAGTLEKQEFVSATDYIFKTQEETKWLLKANYTGKLTGRSITGDLEYTLEMGGEIKLTPSFSINALIGYNHKEEEAIRGFLYGQLEPRWYYNMARRISKGQSANNFSGSYLAAKVIRFRNRTPEREGETLVTPQDRFMFSYGKQYRMFTHGFFDFSINAGWQRDNRHIPVYAYDNAKKQYELIGSQISPQNGFVASSEIRLGLVLSKLRTKTSVPACDIFRCFEEENQLFKMDMTKLFYIAPNNINISLSTAYERKIKQSAWSLNQELRIDYDYHYNHIVFSANSSSTEKSNGFTVRYVIQPRYYYSLNKRISRGKSANNLSGTYVALHNVNTLYHTFLHLSAENAHLRTRLVPALGAVWGIQKRLFTHGFVDANFGIVRKLNERFHDFIIPGVTPVLDIKVGFAL</sequence>
<reference evidence="1 2" key="1">
    <citation type="submission" date="2020-08" db="EMBL/GenBank/DDBJ databases">
        <title>Genomic Encyclopedia of Type Strains, Phase IV (KMG-IV): sequencing the most valuable type-strain genomes for metagenomic binning, comparative biology and taxonomic classification.</title>
        <authorList>
            <person name="Goeker M."/>
        </authorList>
    </citation>
    <scope>NUCLEOTIDE SEQUENCE [LARGE SCALE GENOMIC DNA]</scope>
    <source>
        <strain evidence="1 2">DSM 17976</strain>
    </source>
</reference>
<dbReference type="RefSeq" id="WP_183972007.1">
    <property type="nucleotide sequence ID" value="NZ_JACIBY010000002.1"/>
</dbReference>